<feature type="domain" description="LapA adhesin" evidence="2">
    <location>
        <begin position="1737"/>
        <end position="1838"/>
    </location>
</feature>
<dbReference type="EMBL" id="CP125967">
    <property type="protein sequence ID" value="WWO39751.1"/>
    <property type="molecule type" value="Genomic_DNA"/>
</dbReference>
<dbReference type="PANTHER" id="PTHR24637">
    <property type="entry name" value="COLLAGEN"/>
    <property type="match status" value="1"/>
</dbReference>
<feature type="domain" description="LapA adhesin" evidence="2">
    <location>
        <begin position="602"/>
        <end position="703"/>
    </location>
</feature>
<feature type="region of interest" description="Disordered" evidence="1">
    <location>
        <begin position="2850"/>
        <end position="2870"/>
    </location>
</feature>
<feature type="region of interest" description="Disordered" evidence="1">
    <location>
        <begin position="1034"/>
        <end position="1053"/>
    </location>
</feature>
<dbReference type="InterPro" id="IPR019960">
    <property type="entry name" value="T1SS_VCA0849"/>
</dbReference>
<feature type="region of interest" description="Disordered" evidence="1">
    <location>
        <begin position="3537"/>
        <end position="3556"/>
    </location>
</feature>
<feature type="domain" description="LapA adhesin" evidence="2">
    <location>
        <begin position="1162"/>
        <end position="1265"/>
    </location>
</feature>
<name>A0ABZ2GD02_9GAMM</name>
<organism evidence="3 4">
    <name type="scientific">Pectobacterium cacticida</name>
    <dbReference type="NCBI Taxonomy" id="69221"/>
    <lineage>
        <taxon>Bacteria</taxon>
        <taxon>Pseudomonadati</taxon>
        <taxon>Pseudomonadota</taxon>
        <taxon>Gammaproteobacteria</taxon>
        <taxon>Enterobacterales</taxon>
        <taxon>Pectobacteriaceae</taxon>
        <taxon>Pectobacterium</taxon>
    </lineage>
</organism>
<feature type="domain" description="LapA adhesin" evidence="2">
    <location>
        <begin position="3205"/>
        <end position="3308"/>
    </location>
</feature>
<feature type="domain" description="LapA adhesin" evidence="2">
    <location>
        <begin position="3438"/>
        <end position="3539"/>
    </location>
</feature>
<feature type="domain" description="LapA adhesin" evidence="2">
    <location>
        <begin position="2645"/>
        <end position="2746"/>
    </location>
</feature>
<feature type="domain" description="LapA adhesin" evidence="2">
    <location>
        <begin position="1964"/>
        <end position="2065"/>
    </location>
</feature>
<feature type="domain" description="LapA adhesin" evidence="2">
    <location>
        <begin position="708"/>
        <end position="811"/>
    </location>
</feature>
<proteinExistence type="predicted"/>
<dbReference type="InterPro" id="IPR046779">
    <property type="entry name" value="LapA_adhesin_dom"/>
</dbReference>
<feature type="domain" description="LapA adhesin" evidence="2">
    <location>
        <begin position="3557"/>
        <end position="3659"/>
    </location>
</feature>
<feature type="domain" description="LapA adhesin" evidence="2">
    <location>
        <begin position="473"/>
        <end position="584"/>
    </location>
</feature>
<evidence type="ECO:0000313" key="3">
    <source>
        <dbReference type="EMBL" id="WWO39751.1"/>
    </source>
</evidence>
<protein>
    <submittedName>
        <fullName evidence="3">Type I secretion C-terminal target domain-containing protein</fullName>
    </submittedName>
</protein>
<feature type="domain" description="LapA adhesin" evidence="2">
    <location>
        <begin position="935"/>
        <end position="1038"/>
    </location>
</feature>
<sequence>MNNVVGIIKFVIGQVFVISLDGVQRLLMVGDKIYRGEEIVTGGDGAVTITLPDGRSLDVGRNSQWSDNGDITPQETPQGADEVAALQEAILQGADPTQILEATAAGNTDVGEAGDGGGSHAAVVLDLTGQIVDPTVGYPTAGIGFATDNLVETDGFDTQSLAFPLPAENNDTITLSSDDRVTEGGKITVTATVNNPVTGSDLVIGLTDGSMITIPVGETTGQVEIGTRPDDAYRQDDEVVQIGIGGTQGGSYTNLDTSSSTSTTVVDDSDATKITLTAPETVTEGGTYQVTATVDNPVTQSDLVITLTNGATVTIPVGATSGTSEPIATRPDDAYQQGDEPLNIGIDTTTGGNFEALNKDATTTVKVVDDSDAVNVTIEANGDVTEAEDAVFTIRVDTQLPDDLLVTLKNGDQITIKAGEQSAEYRVPAQGDDVYIDAGDVTAGISSAVVEGKTFENLVIGGDATAQISDTIDKVTAELSVNPNPVVEGNEVEYTITLKGPEGTNLDLSKHDGLTITLDNGKTITIAAGETSGSVKETIADDVFVGGKTQTVGIESITEKATEGSGKQFESLVKGEDVTLAITDEPGTPGNPGEPGTPNAGDAITVSITADKASFAENEEQTFTVSLDKAVDRDVVVTLDGGKTVTIAKGTTSVAYQRPEQGEDVYKDSETISVALEDAKAADGATFENLTLGDAATIQVVDTESPVTATLTANATSVAEGGEITYTVTLTGPAFADFTKHDGVKFELANGEVVEIAAGQTSGSVTITAPDDVFVGGQPAIENHIKGVLDNSDSEFEQLNTTGTTRVAVTDEPGTPGNPGEPGTPNAGDAITVSITADKASFAENEEQTFTVSLDKAVDRDVVVTLDGGKTVTIAKGTTSVAYQRPEQGEDVYKDSETISVALEGAKAADGTAFENLTLGDAATIQVVDTESPVTATLTANATSVAEGGEITYTVTLTGPAFADFTKHDGVKFELANGEVVEIAAGQTSGSVTITAPDDVFVGGQPAIENHIKGVLDNSDSEFEQLNTTGTTRVAVTDEPGTPGNPGEPGTPNAGDAITVSITADKASFAENEAQTFTVSLDKAVDRDVVVTLDGGKTVTIAKGTTSVAYQRPEQGEDVYKDGETIRVALEGAKGADNAVFENLTLGDAATIQVVDTESPVTATLTANATSVAEGGEITYTVTLTGPAFADFTKHDGVKFELANGEVVEIAAGQTSGSVTITAPDDVFVGGQPAIENHIKGVLDNSDSEFEQLNTTGTTRVAVTDEPGTPGNPGEPGTPNAGDAITVSITADKASFAENEEQTFTVSLDKAVDRDVVVTLDGGKTVTIAKGTTSVAYQRPEQGEDVYKDSETISVALEGAKAADGTAFENLTLGDAATIQVVDTESPVTATLTANATSVAEGGEITYTVTLTGPAFADFTKHDGVKFELANGEVVEIAAGQTSGSVTITAPDDVFVGGQPAIENHIKGVLDNSDSEFEQLNTTGTTRVAVTDEPGTPGNPGEPGTPNAGDAITVSITADKASFAENEEQTFTVSLDKAVDRDVVVTLDGGKTVTIAKGTTSVAYQRPEQGEDVYKDSETISVALEDAKAADGTAFENLTLGDAATIQVVDTESPVTATLTANATSVAEGGEITYTVTLTGPAFADFTKHDGVKFELANGEVVEIAAGQTSGSVTITAPDDVFVGGQPAIENHIKGVLDNSDSEFEQLNTTGTTRVAVTDEPGTPGNPGEPGTPNAGDAITVSITADKASFAENEEQTFTVSLDKAVDRDVVVTLDGGETVTIAKGTTEVAYARPAQGEDVYKDSETINVALEDAKAADGAAFENLTLGDAATIQVVDTESPVTATLTANATSVAEGGEITYTVTLTGPAFADFTKHDGVKFELANGEVVEIAAGQTSGSVTITAPDDVFVGGQPAIENHIKGVLDNSDSEFEQLNTTGTTRVAVTDEPGTPGNPGEPGTPNAGDAITVSITADKASFAENEEQTFTVSLDKAVDRDVVVTLDGGETVTIAKGTTEVAYARPAQGEDVYKDSETINVALEDAKAADGAAFENLTLGDAATIQVVDTESPVTATLTANATSVAEGGEITYTVTLTGPAFADFSQHDGVKFELANGEVVEIAAGQTSGSVTITAPDDVFVGGQPAIENHIKGVLDNSDSEFEQLNTTGTTRVAVTDEPGTPGNPGEPGTPNAGDAITVSITADKASFAENEEQTFTVSLDKAVDRDVVVTLDGGKTVTIAKGTTSVAYQRPEQGEDVYKDSETINVALEDAKAADGAAFENLTLGDAATIQVVDTESPVTATLTANATSVAEGGEITYTVTLTGPAFADFSQHDGVKFELANGEVVEIAAGQTSGSVTITAPDDVFVGGQPAIENHIKGVLDNSDSEFEQLNTTGTTRVAVTDEPGTPGNPGEPGTPNAGDAITVSITADKASFAENEEQTFTVSLDKAVDRDVVVTLDGGKTVTIAKGTTSVAYQRPEQGEDVYKDSETINVALEDAKAADGAAFENLTLGDAATIQVVDTESPVTATLTANATSVAEGGEITYTVTLTGPAFADFSQHDGVKFELANGEVVEIAAGQTSGSVTITAPDDVFVGGQPAIENHIKGVLDNSDSEFEQLNTTGTTRVAVTDEPGTPGNPGEPGTPNAGDAITVSITADKASFAENEEQTFTVSLDKAVDRDVVVTLDGGKTVTIAKGTTSVAYQRPEQGEDVYKDSETISVALEGAKAADGTAFENLTLGDAATIQVVDTESPVTATLTANATSVAEGGEITYTVTLTGPAFADFTKHDGVKFELANGEVVEIAAGQTSGSVTITAPDDVFVGGQPAIENHIKGVLDNSDSEFEQLNTTGTTRVAVTDEPGTPGNPGEPGTPNAGDAITVSITADKASFAENEEQTFTVSLDKAVDRDVVVTLDGGETVTIAKGTTEVAYARPAQGEDVYKDSETINVALEDAKAADGAAFENLTLGDAATIQVVDTESPVTATLTANATSVAEGGEITYTVTLTGPAFADFSQHDGVKFELANGEVVEIAAGQTSGSVTITAPDDVFVGGQPAIENHIKGVLDNSDSEFEQLNTTGTTRVAVTDEPGTPGNPGEPGTPNAGDAITVSITADKASFAENEEQTFTVSLDKAVDRDVVVTLDGGKTVTIAKGTTSVAYQRPEQGEDVYKDSETISVALEDAKAADGATFENLTLGDAATIQVVDTESPVTATLTANATSVAEGGEITYTVTLTGPAFADFTKHDGVKFELANGEVVEIAAGQTSGSVTITAPDDVFVGGQPAIENHIKGVLDNSDSEFEQLNTTGTTRVAVTDEPGTPGNPGEPGTPNAGDKVTLTLDDVTVNEGTGQTTIAGSLDHAPQTALTVTLSNGATITFGPDYVAGTKVSSTPFDINNGEDVYKDASSFELSVTDATGGNFENLDTSDKAVVTVADTINEVTAELSVSPNPVVEGNEVEYTITLKGPEGADLSKHDGLTITLDNGKTITIAAGETSGSVKETIADDVFVGGKSQDVSIQTITERATVDSGKQFESLVAGEKVTLAITDEPGTPGNPGEPGTPNAGDKVTLTLDDVTVNEGTGQTTIAGSLDHAPQTALTVTLSNGATITFGPDYVAGTKVSSTPFDINNGEDVYKDASSFELSVTDASGGNFENLDTSDKAVVTVADTINEVTAELSVSPNPVVEGNEVEYTVTLTGPEGADLSKHDGLTIALSNGKTIEIAAGQTTGSVKETIADDAFVGGKSQDVSIQTITERATVDSGKQFESLVAGEKVTLAITDEPGTPGNPGEPGTPNAGDKVTLTLDDVTVNEGTGQTTIAGSLDHAPQTALTVTLSNGATITFGPDYVAGTKVSSTPFDINNGEDVYKDASSFELSVTDATGGNFENLDTSDKAVVTVADTINEVTATLSAIGQPKLGGTITYQVELSNKDNLPIDRHGEITVTLESGKTITIEAGKTLGEITVTLEQSGQVVDKIVSITVDGDTQFEAELIKAGEINLSVTNIAPVVGTGTAVVSEEGLSGGIKDDKGTSDTTDSASASGKLDIHDPDSSSLTVSLVAPQDGALQSGGIDVKWTVADDGKALTGKAGDVEVMRVKIDDAGEYTVDLKAPVDHPVKGVEDTLSFDIGVQVSDESSTVNSKIAVVVEDDSPEAQDTEQVLNVPVSDIVLTDLQGGFANVNYARGANGDSRNTDSDPYYETLRWGGDTGYGRSGYDYYDNEAYRENTDNLLGSTFKLGSFSHINFPVTGATLDTTDLVVKFNVTIDGVSHEIEHTIKLKHTETPNSESVWVPGNWWSPGHWVTRPLPLEDQRDIVEIDQATLTKTFTVGDRTFEFTIDGFKNNEYGDPVSKVYTWEDAVNKFDLYATISAVDDMPRIEGKLDGDLYGFGADGAGDEKGIVWENAEKQPDGSYKIVNEYGTFIGKADGSYTFEMSREARDNMTVNEQDDIRFTYSVIDADGDGASADLVLVLKGTPNNMPEQKAPEVELTLTAETEEITLPGGGFDGDDQNPLGGAWKVVQGPVSTNDADKGLLTVDDNNISRDKPVRVESTATVDIGKLPDNTTVELDIGWNNGITGDSGPNGAPMQAIIYFNGVALLQITTPDEVPYDWQAPGNYEDENGDWIAPFPEGARNAAVEVLRPGTSFVLNGVEYSYGEQADLLTWAKNYLETGRRNDPDYLDDKLSHISIKLPDDALTKDGDGKLAVEYWTPKTTGVADDIQIGSFKLVVPDNSGDQPGEGVKTTFKAAVVITDDDSTMLSHAEIKVNGFTKDDVLKLYGDNTFHVDRGDNGTLMVSADKPQHIDAWNKFLSHLEFTTTDTAGKAISITVTDAEGNASKPATESLSAEPAAALAAQRFSAVEHVDDSTLDASQPHDDLAAAHRVSTLLDEHGSASSTEGAVRSLIGGDGDDILIAGSGDTILTGGKGADTFTWQKGDFGHDIVKDFNPDEGDKLDLSGLLNELNGTADIASYIRTNMVDGSQVIEVSTKGDFTGEQAAKGGTVDVSITLEGYTGDVMDHLIAKPENHV</sequence>
<dbReference type="SUPFAM" id="SSF51120">
    <property type="entry name" value="beta-Roll"/>
    <property type="match status" value="1"/>
</dbReference>
<feature type="domain" description="LapA adhesin" evidence="2">
    <location>
        <begin position="1843"/>
        <end position="1946"/>
    </location>
</feature>
<feature type="region of interest" description="Disordered" evidence="1">
    <location>
        <begin position="58"/>
        <end position="77"/>
    </location>
</feature>
<feature type="compositionally biased region" description="Low complexity" evidence="1">
    <location>
        <begin position="4020"/>
        <end position="4031"/>
    </location>
</feature>
<feature type="region of interest" description="Disordered" evidence="1">
    <location>
        <begin position="807"/>
        <end position="827"/>
    </location>
</feature>
<feature type="region of interest" description="Disordered" evidence="1">
    <location>
        <begin position="2169"/>
        <end position="2189"/>
    </location>
</feature>
<dbReference type="PANTHER" id="PTHR24637:SF421">
    <property type="entry name" value="CUTICLE COLLAGEN DPY-2"/>
    <property type="match status" value="1"/>
</dbReference>
<feature type="region of interest" description="Disordered" evidence="1">
    <location>
        <begin position="2396"/>
        <end position="2416"/>
    </location>
</feature>
<feature type="region of interest" description="Disordered" evidence="1">
    <location>
        <begin position="1261"/>
        <end position="1281"/>
    </location>
</feature>
<feature type="domain" description="LapA adhesin" evidence="2">
    <location>
        <begin position="3894"/>
        <end position="3977"/>
    </location>
</feature>
<feature type="domain" description="LapA adhesin" evidence="2">
    <location>
        <begin position="3669"/>
        <end position="3770"/>
    </location>
</feature>
<feature type="domain" description="LapA adhesin" evidence="2">
    <location>
        <begin position="172"/>
        <end position="268"/>
    </location>
</feature>
<dbReference type="InterPro" id="IPR011049">
    <property type="entry name" value="Serralysin-like_metalloprot_C"/>
</dbReference>
<feature type="region of interest" description="Disordered" evidence="1">
    <location>
        <begin position="1715"/>
        <end position="1735"/>
    </location>
</feature>
<feature type="domain" description="LapA adhesin" evidence="2">
    <location>
        <begin position="372"/>
        <end position="471"/>
    </location>
</feature>
<feature type="domain" description="LapA adhesin" evidence="2">
    <location>
        <begin position="270"/>
        <end position="370"/>
    </location>
</feature>
<feature type="region of interest" description="Disordered" evidence="1">
    <location>
        <begin position="2623"/>
        <end position="2643"/>
    </location>
</feature>
<dbReference type="Pfam" id="PF20579">
    <property type="entry name" value="LapA"/>
    <property type="match status" value="34"/>
</dbReference>
<feature type="domain" description="LapA adhesin" evidence="2">
    <location>
        <begin position="2297"/>
        <end position="2400"/>
    </location>
</feature>
<dbReference type="RefSeq" id="WP_338539507.1">
    <property type="nucleotide sequence ID" value="NZ_CP125967.1"/>
</dbReference>
<reference evidence="3 4" key="1">
    <citation type="journal article" date="2024" name="Front. Plant Sci.">
        <title>Comprehensive phenomic and genomic studies of the species, Pectobacterium cacticida and proposal for reclassification as Alcorniella cacticida comb. nov.</title>
        <authorList>
            <person name="Jonca J."/>
            <person name="Pirhonen M."/>
            <person name="Waleron M.M."/>
            <person name="Gawor J."/>
            <person name="Mrozik A."/>
            <person name="Smoktunowicz M."/>
            <person name="Waleron K."/>
            <person name="Waleron M."/>
        </authorList>
    </citation>
    <scope>NUCLEOTIDE SEQUENCE [LARGE SCALE GENOMIC DNA]</scope>
    <source>
        <strain evidence="3 4">DPMP6</strain>
    </source>
</reference>
<feature type="region of interest" description="Disordered" evidence="1">
    <location>
        <begin position="4008"/>
        <end position="4036"/>
    </location>
</feature>
<feature type="domain" description="LapA adhesin" evidence="2">
    <location>
        <begin position="829"/>
        <end position="930"/>
    </location>
</feature>
<feature type="domain" description="LapA adhesin" evidence="2">
    <location>
        <begin position="1510"/>
        <end position="1611"/>
    </location>
</feature>
<feature type="region of interest" description="Disordered" evidence="1">
    <location>
        <begin position="3768"/>
        <end position="3787"/>
    </location>
</feature>
<feature type="domain" description="LapA adhesin" evidence="2">
    <location>
        <begin position="2751"/>
        <end position="2854"/>
    </location>
</feature>
<feature type="domain" description="LapA adhesin" evidence="2">
    <location>
        <begin position="2418"/>
        <end position="2519"/>
    </location>
</feature>
<keyword evidence="4" id="KW-1185">Reference proteome</keyword>
<dbReference type="Proteomes" id="UP001379444">
    <property type="component" value="Chromosome"/>
</dbReference>
<feature type="domain" description="LapA adhesin" evidence="2">
    <location>
        <begin position="2524"/>
        <end position="2627"/>
    </location>
</feature>
<feature type="domain" description="LapA adhesin" evidence="2">
    <location>
        <begin position="2070"/>
        <end position="2173"/>
    </location>
</feature>
<feature type="domain" description="LapA adhesin" evidence="2">
    <location>
        <begin position="1389"/>
        <end position="1492"/>
    </location>
</feature>
<feature type="domain" description="LapA adhesin" evidence="2">
    <location>
        <begin position="2978"/>
        <end position="3081"/>
    </location>
</feature>
<feature type="domain" description="LapA adhesin" evidence="2">
    <location>
        <begin position="1616"/>
        <end position="1719"/>
    </location>
</feature>
<feature type="region of interest" description="Disordered" evidence="1">
    <location>
        <begin position="3305"/>
        <end position="3325"/>
    </location>
</feature>
<feature type="domain" description="LapA adhesin" evidence="2">
    <location>
        <begin position="1283"/>
        <end position="1384"/>
    </location>
</feature>
<feature type="domain" description="LapA adhesin" evidence="2">
    <location>
        <begin position="3326"/>
        <end position="3428"/>
    </location>
</feature>
<feature type="region of interest" description="Disordered" evidence="1">
    <location>
        <begin position="1942"/>
        <end position="1962"/>
    </location>
</feature>
<evidence type="ECO:0000313" key="4">
    <source>
        <dbReference type="Proteomes" id="UP001379444"/>
    </source>
</evidence>
<feature type="region of interest" description="Disordered" evidence="1">
    <location>
        <begin position="3077"/>
        <end position="3097"/>
    </location>
</feature>
<feature type="region of interest" description="Disordered" evidence="1">
    <location>
        <begin position="1488"/>
        <end position="1508"/>
    </location>
</feature>
<evidence type="ECO:0000256" key="1">
    <source>
        <dbReference type="SAM" id="MobiDB-lite"/>
    </source>
</evidence>
<feature type="compositionally biased region" description="Polar residues" evidence="1">
    <location>
        <begin position="61"/>
        <end position="77"/>
    </location>
</feature>
<feature type="domain" description="LapA adhesin" evidence="2">
    <location>
        <begin position="3099"/>
        <end position="3200"/>
    </location>
</feature>
<evidence type="ECO:0000259" key="2">
    <source>
        <dbReference type="Pfam" id="PF20579"/>
    </source>
</evidence>
<dbReference type="NCBIfam" id="TIGR03661">
    <property type="entry name" value="T1SS_VCA0849"/>
    <property type="match status" value="1"/>
</dbReference>
<feature type="region of interest" description="Disordered" evidence="1">
    <location>
        <begin position="582"/>
        <end position="602"/>
    </location>
</feature>
<feature type="domain" description="LapA adhesin" evidence="2">
    <location>
        <begin position="2872"/>
        <end position="2973"/>
    </location>
</feature>
<feature type="domain" description="LapA adhesin" evidence="2">
    <location>
        <begin position="2191"/>
        <end position="2292"/>
    </location>
</feature>
<gene>
    <name evidence="3" type="ORF">QNA12_07135</name>
</gene>
<feature type="domain" description="LapA adhesin" evidence="2">
    <location>
        <begin position="3788"/>
        <end position="3890"/>
    </location>
</feature>
<accession>A0ABZ2GD02</accession>
<feature type="domain" description="LapA adhesin" evidence="2">
    <location>
        <begin position="1056"/>
        <end position="1157"/>
    </location>
</feature>